<feature type="non-terminal residue" evidence="2">
    <location>
        <position position="1"/>
    </location>
</feature>
<dbReference type="EMBL" id="MU154534">
    <property type="protein sequence ID" value="KAF9499131.1"/>
    <property type="molecule type" value="Genomic_DNA"/>
</dbReference>
<dbReference type="InterPro" id="IPR036397">
    <property type="entry name" value="RNaseH_sf"/>
</dbReference>
<dbReference type="GO" id="GO:0003676">
    <property type="term" value="F:nucleic acid binding"/>
    <property type="evidence" value="ECO:0007669"/>
    <property type="project" value="InterPro"/>
</dbReference>
<organism evidence="2 3">
    <name type="scientific">Pleurotus eryngii</name>
    <name type="common">Boletus of the steppes</name>
    <dbReference type="NCBI Taxonomy" id="5323"/>
    <lineage>
        <taxon>Eukaryota</taxon>
        <taxon>Fungi</taxon>
        <taxon>Dikarya</taxon>
        <taxon>Basidiomycota</taxon>
        <taxon>Agaricomycotina</taxon>
        <taxon>Agaricomycetes</taxon>
        <taxon>Agaricomycetidae</taxon>
        <taxon>Agaricales</taxon>
        <taxon>Pleurotineae</taxon>
        <taxon>Pleurotaceae</taxon>
        <taxon>Pleurotus</taxon>
    </lineage>
</organism>
<evidence type="ECO:0000313" key="3">
    <source>
        <dbReference type="Proteomes" id="UP000807025"/>
    </source>
</evidence>
<dbReference type="InterPro" id="IPR038717">
    <property type="entry name" value="Tc1-like_DDE_dom"/>
</dbReference>
<reference evidence="2" key="1">
    <citation type="submission" date="2020-11" db="EMBL/GenBank/DDBJ databases">
        <authorList>
            <consortium name="DOE Joint Genome Institute"/>
            <person name="Ahrendt S."/>
            <person name="Riley R."/>
            <person name="Andreopoulos W."/>
            <person name="Labutti K."/>
            <person name="Pangilinan J."/>
            <person name="Ruiz-Duenas F.J."/>
            <person name="Barrasa J.M."/>
            <person name="Sanchez-Garcia M."/>
            <person name="Camarero S."/>
            <person name="Miyauchi S."/>
            <person name="Serrano A."/>
            <person name="Linde D."/>
            <person name="Babiker R."/>
            <person name="Drula E."/>
            <person name="Ayuso-Fernandez I."/>
            <person name="Pacheco R."/>
            <person name="Padilla G."/>
            <person name="Ferreira P."/>
            <person name="Barriuso J."/>
            <person name="Kellner H."/>
            <person name="Castanera R."/>
            <person name="Alfaro M."/>
            <person name="Ramirez L."/>
            <person name="Pisabarro A.G."/>
            <person name="Kuo A."/>
            <person name="Tritt A."/>
            <person name="Lipzen A."/>
            <person name="He G."/>
            <person name="Yan M."/>
            <person name="Ng V."/>
            <person name="Cullen D."/>
            <person name="Martin F."/>
            <person name="Rosso M.-N."/>
            <person name="Henrissat B."/>
            <person name="Hibbett D."/>
            <person name="Martinez A.T."/>
            <person name="Grigoriev I.V."/>
        </authorList>
    </citation>
    <scope>NUCLEOTIDE SEQUENCE</scope>
    <source>
        <strain evidence="2">ATCC 90797</strain>
    </source>
</reference>
<protein>
    <recommendedName>
        <fullName evidence="1">Tc1-like transposase DDE domain-containing protein</fullName>
    </recommendedName>
</protein>
<evidence type="ECO:0000259" key="1">
    <source>
        <dbReference type="Pfam" id="PF13358"/>
    </source>
</evidence>
<dbReference type="Gene3D" id="3.30.420.10">
    <property type="entry name" value="Ribonuclease H-like superfamily/Ribonuclease H"/>
    <property type="match status" value="1"/>
</dbReference>
<accession>A0A9P6DAC6</accession>
<sequence>RYSMLLALSINGIIYSHIIIGSFNGEQFLAWLQGVLNVMNLYPAPQSVLILDNCHIHHVEGVAELCEE</sequence>
<feature type="non-terminal residue" evidence="2">
    <location>
        <position position="68"/>
    </location>
</feature>
<evidence type="ECO:0000313" key="2">
    <source>
        <dbReference type="EMBL" id="KAF9499131.1"/>
    </source>
</evidence>
<feature type="domain" description="Tc1-like transposase DDE" evidence="1">
    <location>
        <begin position="1"/>
        <end position="68"/>
    </location>
</feature>
<gene>
    <name evidence="2" type="ORF">BDN71DRAFT_1344537</name>
</gene>
<dbReference type="AlphaFoldDB" id="A0A9P6DAC6"/>
<proteinExistence type="predicted"/>
<name>A0A9P6DAC6_PLEER</name>
<keyword evidence="3" id="KW-1185">Reference proteome</keyword>
<comment type="caution">
    <text evidence="2">The sequence shown here is derived from an EMBL/GenBank/DDBJ whole genome shotgun (WGS) entry which is preliminary data.</text>
</comment>
<dbReference type="OrthoDB" id="2142724at2759"/>
<dbReference type="Pfam" id="PF13358">
    <property type="entry name" value="DDE_3"/>
    <property type="match status" value="1"/>
</dbReference>
<dbReference type="Proteomes" id="UP000807025">
    <property type="component" value="Unassembled WGS sequence"/>
</dbReference>